<dbReference type="Proteomes" id="UP000319557">
    <property type="component" value="Chromosome"/>
</dbReference>
<gene>
    <name evidence="2" type="ORF">EC9_03300</name>
</gene>
<dbReference type="KEGG" id="ruv:EC9_03300"/>
<evidence type="ECO:0000313" key="2">
    <source>
        <dbReference type="EMBL" id="QDS86171.1"/>
    </source>
</evidence>
<evidence type="ECO:0008006" key="4">
    <source>
        <dbReference type="Google" id="ProtNLM"/>
    </source>
</evidence>
<protein>
    <recommendedName>
        <fullName evidence="4">Helix-turn-helix domain-containing protein</fullName>
    </recommendedName>
</protein>
<sequence>MSTRFAIIPECVFDELAARNITARDVAVFAAMAFHANADTGVCYPGMDVLSKRTGISDVRTIYRATKALADAKLICKIGGGYRDRAATFRIATKSGKPSPERVTPVAPNHAERVTSHAERVTSHAKKGVTGDTPTDQ</sequence>
<reference evidence="2 3" key="1">
    <citation type="submission" date="2019-02" db="EMBL/GenBank/DDBJ databases">
        <title>Deep-cultivation of Planctomycetes and their phenomic and genomic characterization uncovers novel biology.</title>
        <authorList>
            <person name="Wiegand S."/>
            <person name="Jogler M."/>
            <person name="Boedeker C."/>
            <person name="Pinto D."/>
            <person name="Vollmers J."/>
            <person name="Rivas-Marin E."/>
            <person name="Kohn T."/>
            <person name="Peeters S.H."/>
            <person name="Heuer A."/>
            <person name="Rast P."/>
            <person name="Oberbeckmann S."/>
            <person name="Bunk B."/>
            <person name="Jeske O."/>
            <person name="Meyerdierks A."/>
            <person name="Storesund J.E."/>
            <person name="Kallscheuer N."/>
            <person name="Luecker S."/>
            <person name="Lage O.M."/>
            <person name="Pohl T."/>
            <person name="Merkel B.J."/>
            <person name="Hornburger P."/>
            <person name="Mueller R.-W."/>
            <person name="Bruemmer F."/>
            <person name="Labrenz M."/>
            <person name="Spormann A.M."/>
            <person name="Op den Camp H."/>
            <person name="Overmann J."/>
            <person name="Amann R."/>
            <person name="Jetten M.S.M."/>
            <person name="Mascher T."/>
            <person name="Medema M.H."/>
            <person name="Devos D.P."/>
            <person name="Kaster A.-K."/>
            <person name="Ovreas L."/>
            <person name="Rohde M."/>
            <person name="Galperin M.Y."/>
            <person name="Jogler C."/>
        </authorList>
    </citation>
    <scope>NUCLEOTIDE SEQUENCE [LARGE SCALE GENOMIC DNA]</scope>
    <source>
        <strain evidence="2 3">EC9</strain>
    </source>
</reference>
<name>A0A517LU66_9BACT</name>
<dbReference type="EMBL" id="CP036261">
    <property type="protein sequence ID" value="QDS86171.1"/>
    <property type="molecule type" value="Genomic_DNA"/>
</dbReference>
<dbReference type="Pfam" id="PF13730">
    <property type="entry name" value="HTH_36"/>
    <property type="match status" value="1"/>
</dbReference>
<dbReference type="AlphaFoldDB" id="A0A517LU66"/>
<feature type="compositionally biased region" description="Basic and acidic residues" evidence="1">
    <location>
        <begin position="110"/>
        <end position="122"/>
    </location>
</feature>
<keyword evidence="3" id="KW-1185">Reference proteome</keyword>
<accession>A0A517LU66</accession>
<proteinExistence type="predicted"/>
<evidence type="ECO:0000313" key="3">
    <source>
        <dbReference type="Proteomes" id="UP000319557"/>
    </source>
</evidence>
<dbReference type="RefSeq" id="WP_145341782.1">
    <property type="nucleotide sequence ID" value="NZ_CP036261.1"/>
</dbReference>
<evidence type="ECO:0000256" key="1">
    <source>
        <dbReference type="SAM" id="MobiDB-lite"/>
    </source>
</evidence>
<organism evidence="2 3">
    <name type="scientific">Rosistilla ulvae</name>
    <dbReference type="NCBI Taxonomy" id="1930277"/>
    <lineage>
        <taxon>Bacteria</taxon>
        <taxon>Pseudomonadati</taxon>
        <taxon>Planctomycetota</taxon>
        <taxon>Planctomycetia</taxon>
        <taxon>Pirellulales</taxon>
        <taxon>Pirellulaceae</taxon>
        <taxon>Rosistilla</taxon>
    </lineage>
</organism>
<feature type="region of interest" description="Disordered" evidence="1">
    <location>
        <begin position="93"/>
        <end position="137"/>
    </location>
</feature>